<comment type="caution">
    <text evidence="1">The sequence shown here is derived from an EMBL/GenBank/DDBJ whole genome shotgun (WGS) entry which is preliminary data.</text>
</comment>
<evidence type="ECO:0000313" key="1">
    <source>
        <dbReference type="EMBL" id="MPM84130.1"/>
    </source>
</evidence>
<organism evidence="1">
    <name type="scientific">bioreactor metagenome</name>
    <dbReference type="NCBI Taxonomy" id="1076179"/>
    <lineage>
        <taxon>unclassified sequences</taxon>
        <taxon>metagenomes</taxon>
        <taxon>ecological metagenomes</taxon>
    </lineage>
</organism>
<name>A0A645D3S5_9ZZZZ</name>
<accession>A0A645D3S5</accession>
<evidence type="ECO:0008006" key="2">
    <source>
        <dbReference type="Google" id="ProtNLM"/>
    </source>
</evidence>
<dbReference type="EMBL" id="VSSQ01032758">
    <property type="protein sequence ID" value="MPM84130.1"/>
    <property type="molecule type" value="Genomic_DNA"/>
</dbReference>
<dbReference type="AlphaFoldDB" id="A0A645D3S5"/>
<gene>
    <name evidence="1" type="ORF">SDC9_131201</name>
</gene>
<protein>
    <recommendedName>
        <fullName evidence="2">Lipoprotein</fullName>
    </recommendedName>
</protein>
<sequence length="84" mass="8910">MKKLIFALLILTMALACLAGCEKLVSETCAVCGEPATKNYTSPQNIDVTYSVNESAPYIVKANSTIAVCDECNGYLTLAVGESK</sequence>
<proteinExistence type="predicted"/>
<reference evidence="1" key="1">
    <citation type="submission" date="2019-08" db="EMBL/GenBank/DDBJ databases">
        <authorList>
            <person name="Kucharzyk K."/>
            <person name="Murdoch R.W."/>
            <person name="Higgins S."/>
            <person name="Loffler F."/>
        </authorList>
    </citation>
    <scope>NUCLEOTIDE SEQUENCE</scope>
</reference>
<dbReference type="PROSITE" id="PS51257">
    <property type="entry name" value="PROKAR_LIPOPROTEIN"/>
    <property type="match status" value="1"/>
</dbReference>